<sequence>NCALLKDATMTDKYLEIIGKVVNVSMLQMTFCVPMEDSVGMCTYSLASVPIQSKAAACSLIFV</sequence>
<dbReference type="GeneID" id="19306753"/>
<dbReference type="Proteomes" id="UP000030669">
    <property type="component" value="Unassembled WGS sequence"/>
</dbReference>
<reference evidence="1 2" key="1">
    <citation type="journal article" date="2012" name="Science">
        <title>The Paleozoic origin of enzymatic lignin decomposition reconstructed from 31 fungal genomes.</title>
        <authorList>
            <person name="Floudas D."/>
            <person name="Binder M."/>
            <person name="Riley R."/>
            <person name="Barry K."/>
            <person name="Blanchette R.A."/>
            <person name="Henrissat B."/>
            <person name="Martinez A.T."/>
            <person name="Otillar R."/>
            <person name="Spatafora J.W."/>
            <person name="Yadav J.S."/>
            <person name="Aerts A."/>
            <person name="Benoit I."/>
            <person name="Boyd A."/>
            <person name="Carlson A."/>
            <person name="Copeland A."/>
            <person name="Coutinho P.M."/>
            <person name="de Vries R.P."/>
            <person name="Ferreira P."/>
            <person name="Findley K."/>
            <person name="Foster B."/>
            <person name="Gaskell J."/>
            <person name="Glotzer D."/>
            <person name="Gorecki P."/>
            <person name="Heitman J."/>
            <person name="Hesse C."/>
            <person name="Hori C."/>
            <person name="Igarashi K."/>
            <person name="Jurgens J.A."/>
            <person name="Kallen N."/>
            <person name="Kersten P."/>
            <person name="Kohler A."/>
            <person name="Kuees U."/>
            <person name="Kumar T.K.A."/>
            <person name="Kuo A."/>
            <person name="LaButti K."/>
            <person name="Larrondo L.F."/>
            <person name="Lindquist E."/>
            <person name="Ling A."/>
            <person name="Lombard V."/>
            <person name="Lucas S."/>
            <person name="Lundell T."/>
            <person name="Martin R."/>
            <person name="McLaughlin D.J."/>
            <person name="Morgenstern I."/>
            <person name="Morin E."/>
            <person name="Murat C."/>
            <person name="Nagy L.G."/>
            <person name="Nolan M."/>
            <person name="Ohm R.A."/>
            <person name="Patyshakuliyeva A."/>
            <person name="Rokas A."/>
            <person name="Ruiz-Duenas F.J."/>
            <person name="Sabat G."/>
            <person name="Salamov A."/>
            <person name="Samejima M."/>
            <person name="Schmutz J."/>
            <person name="Slot J.C."/>
            <person name="St John F."/>
            <person name="Stenlid J."/>
            <person name="Sun H."/>
            <person name="Sun S."/>
            <person name="Syed K."/>
            <person name="Tsang A."/>
            <person name="Wiebenga A."/>
            <person name="Young D."/>
            <person name="Pisabarro A."/>
            <person name="Eastwood D.C."/>
            <person name="Martin F."/>
            <person name="Cullen D."/>
            <person name="Grigoriev I.V."/>
            <person name="Hibbett D.S."/>
        </authorList>
    </citation>
    <scope>NUCLEOTIDE SEQUENCE [LARGE SCALE GENOMIC DNA]</scope>
    <source>
        <strain evidence="1 2">ATCC 11539</strain>
    </source>
</reference>
<dbReference type="KEGG" id="gtr:GLOTRDRAFT_50703"/>
<evidence type="ECO:0000313" key="2">
    <source>
        <dbReference type="Proteomes" id="UP000030669"/>
    </source>
</evidence>
<keyword evidence="2" id="KW-1185">Reference proteome</keyword>
<organism evidence="1 2">
    <name type="scientific">Gloeophyllum trabeum (strain ATCC 11539 / FP-39264 / Madison 617)</name>
    <name type="common">Brown rot fungus</name>
    <dbReference type="NCBI Taxonomy" id="670483"/>
    <lineage>
        <taxon>Eukaryota</taxon>
        <taxon>Fungi</taxon>
        <taxon>Dikarya</taxon>
        <taxon>Basidiomycota</taxon>
        <taxon>Agaricomycotina</taxon>
        <taxon>Agaricomycetes</taxon>
        <taxon>Gloeophyllales</taxon>
        <taxon>Gloeophyllaceae</taxon>
        <taxon>Gloeophyllum</taxon>
    </lineage>
</organism>
<feature type="non-terminal residue" evidence="1">
    <location>
        <position position="1"/>
    </location>
</feature>
<name>S7RD11_GLOTA</name>
<gene>
    <name evidence="1" type="ORF">GLOTRDRAFT_50703</name>
</gene>
<dbReference type="OrthoDB" id="188186at2759"/>
<dbReference type="HOGENOM" id="CLU_2892005_0_0_1"/>
<dbReference type="AlphaFoldDB" id="S7RD11"/>
<proteinExistence type="predicted"/>
<dbReference type="RefSeq" id="XP_007871225.1">
    <property type="nucleotide sequence ID" value="XM_007873034.1"/>
</dbReference>
<protein>
    <submittedName>
        <fullName evidence="1">Uncharacterized protein</fullName>
    </submittedName>
</protein>
<accession>S7RD11</accession>
<evidence type="ECO:0000313" key="1">
    <source>
        <dbReference type="EMBL" id="EPQ50314.1"/>
    </source>
</evidence>
<dbReference type="EMBL" id="KB469318">
    <property type="protein sequence ID" value="EPQ50314.1"/>
    <property type="molecule type" value="Genomic_DNA"/>
</dbReference>